<dbReference type="Pfam" id="PF14291">
    <property type="entry name" value="DUF4371"/>
    <property type="match status" value="1"/>
</dbReference>
<dbReference type="PANTHER" id="PTHR45749:SF21">
    <property type="entry name" value="DUF4371 DOMAIN-CONTAINING PROTEIN"/>
    <property type="match status" value="1"/>
</dbReference>
<dbReference type="Proteomes" id="UP000694427">
    <property type="component" value="Unplaced"/>
</dbReference>
<evidence type="ECO:0000259" key="2">
    <source>
        <dbReference type="SMART" id="SM00597"/>
    </source>
</evidence>
<dbReference type="Ensembl" id="ENSCCRT00010083040.1">
    <property type="protein sequence ID" value="ENSCCRP00010074925.1"/>
    <property type="gene ID" value="ENSCCRG00010032691.1"/>
</dbReference>
<dbReference type="SUPFAM" id="SSF53098">
    <property type="entry name" value="Ribonuclease H-like"/>
    <property type="match status" value="1"/>
</dbReference>
<dbReference type="PANTHER" id="PTHR45749">
    <property type="match status" value="1"/>
</dbReference>
<dbReference type="InterPro" id="IPR012337">
    <property type="entry name" value="RNaseH-like_sf"/>
</dbReference>
<accession>A0A8C1MCK4</accession>
<reference evidence="3" key="2">
    <citation type="submission" date="2025-09" db="UniProtKB">
        <authorList>
            <consortium name="Ensembl"/>
        </authorList>
    </citation>
    <scope>IDENTIFICATION</scope>
</reference>
<dbReference type="InterPro" id="IPR025398">
    <property type="entry name" value="DUF4371"/>
</dbReference>
<reference evidence="3" key="1">
    <citation type="submission" date="2025-08" db="UniProtKB">
        <authorList>
            <consortium name="Ensembl"/>
        </authorList>
    </citation>
    <scope>IDENTIFICATION</scope>
</reference>
<evidence type="ECO:0000313" key="3">
    <source>
        <dbReference type="Ensembl" id="ENSCCRP00010074925.1"/>
    </source>
</evidence>
<feature type="region of interest" description="Disordered" evidence="1">
    <location>
        <begin position="1"/>
        <end position="89"/>
    </location>
</feature>
<keyword evidence="4" id="KW-1185">Reference proteome</keyword>
<name>A0A8C1MCK4_CYPCA</name>
<dbReference type="AlphaFoldDB" id="A0A8C1MCK4"/>
<dbReference type="InterPro" id="IPR006580">
    <property type="entry name" value="Znf_TTF"/>
</dbReference>
<proteinExistence type="predicted"/>
<feature type="domain" description="TTF-type" evidence="2">
    <location>
        <begin position="104"/>
        <end position="203"/>
    </location>
</feature>
<evidence type="ECO:0000313" key="4">
    <source>
        <dbReference type="Proteomes" id="UP000694427"/>
    </source>
</evidence>
<feature type="compositionally biased region" description="Polar residues" evidence="1">
    <location>
        <begin position="61"/>
        <end position="74"/>
    </location>
</feature>
<evidence type="ECO:0000256" key="1">
    <source>
        <dbReference type="SAM" id="MobiDB-lite"/>
    </source>
</evidence>
<organism evidence="3 4">
    <name type="scientific">Cyprinus carpio</name>
    <name type="common">Common carp</name>
    <dbReference type="NCBI Taxonomy" id="7962"/>
    <lineage>
        <taxon>Eukaryota</taxon>
        <taxon>Metazoa</taxon>
        <taxon>Chordata</taxon>
        <taxon>Craniata</taxon>
        <taxon>Vertebrata</taxon>
        <taxon>Euteleostomi</taxon>
        <taxon>Actinopterygii</taxon>
        <taxon>Neopterygii</taxon>
        <taxon>Teleostei</taxon>
        <taxon>Ostariophysi</taxon>
        <taxon>Cypriniformes</taxon>
        <taxon>Cyprinidae</taxon>
        <taxon>Cyprininae</taxon>
        <taxon>Cyprinus</taxon>
    </lineage>
</organism>
<feature type="compositionally biased region" description="Basic and acidic residues" evidence="1">
    <location>
        <begin position="46"/>
        <end position="60"/>
    </location>
</feature>
<feature type="compositionally biased region" description="Polar residues" evidence="1">
    <location>
        <begin position="1"/>
        <end position="11"/>
    </location>
</feature>
<sequence>MKRQQQMTLMSSWMKKKKGDSTDEVELLQNREGEIGKSSSSTTLQRTDEVKLLKDREGETGRSSSELQVRQGTGASKEVQVGRQDAEPNHANPKLIAVQQLTNKTLRFQEKWYREFPWLHYSSGVNGILCFFCAQAFGHEKSNLAKNADPTFVKTGFRNWKKATQKFAEHVQSNAHKVAVTTHCQKTKPVDVQLSSAKAAQQQESRRCLLKIAGSVQLLARQGAALRGHEAEEGNLNQLLKVRCEDDPGLEKWLSTRKHDYTSPKIQNEILNLFANSIIREIISSIHMLPLLQYSIIIDGTQDIEGTEQEAICVRYVDHDLVPHEVFLGFYEVSCTTGENLAKVATDVLLRLNLPLSGLRGQTYDGAANMSGNRKGAQARIREMQPLALFVHCGAHCANLVTQAACTASSLTSDALDWVHKLGCLYKMSGKYKTKFVNIAAAASGTVSNLQPLCQTRWTTRTPTIWSVLRQYESVLLSLEDMAQTDASNTGVTARGLLERFGKGTTVLGLMMATEVIQELECLNCTLQKRTETVSGMISAADCVRTTLRAKRTEEKFQEIYSHATEMITKLNIEPITMPHIRRPPKRFIGNVTTALTPTTPEEHYRADFFKVLDTVDIQLKERFDQGSLKTLTKLEEALLTGDVDTAVVDQYPELNERSLKVQLNMFKLQYSYTTTSEAATILRKQLPEVRGLFNQIEALVRLLMVVPTASAEAERSFSALRRLKTWLRSTMLQIRINNVAVCHIHKEMLDKVSKENICQEFIMANDYRKHVFGSYM</sequence>
<protein>
    <recommendedName>
        <fullName evidence="2">TTF-type domain-containing protein</fullName>
    </recommendedName>
</protein>
<dbReference type="SMART" id="SM00597">
    <property type="entry name" value="ZnF_TTF"/>
    <property type="match status" value="1"/>
</dbReference>